<dbReference type="AlphaFoldDB" id="A0A024GXK0"/>
<proteinExistence type="predicted"/>
<dbReference type="PANTHER" id="PTHR34861">
    <property type="match status" value="1"/>
</dbReference>
<name>A0A024GXK0_9MICC</name>
<dbReference type="EMBL" id="CAQI01000025">
    <property type="protein sequence ID" value="CCQ44229.1"/>
    <property type="molecule type" value="Genomic_DNA"/>
</dbReference>
<dbReference type="Gene3D" id="3.50.30.50">
    <property type="entry name" value="Putative cyclase"/>
    <property type="match status" value="1"/>
</dbReference>
<dbReference type="GO" id="GO:0019441">
    <property type="term" value="P:L-tryptophan catabolic process to kynurenine"/>
    <property type="evidence" value="ECO:0007669"/>
    <property type="project" value="InterPro"/>
</dbReference>
<evidence type="ECO:0000256" key="1">
    <source>
        <dbReference type="SAM" id="MobiDB-lite"/>
    </source>
</evidence>
<dbReference type="GO" id="GO:0004061">
    <property type="term" value="F:arylformamidase activity"/>
    <property type="evidence" value="ECO:0007669"/>
    <property type="project" value="InterPro"/>
</dbReference>
<dbReference type="Proteomes" id="UP000035722">
    <property type="component" value="Unassembled WGS sequence"/>
</dbReference>
<feature type="region of interest" description="Disordered" evidence="1">
    <location>
        <begin position="1"/>
        <end position="20"/>
    </location>
</feature>
<keyword evidence="3" id="KW-1185">Reference proteome</keyword>
<comment type="caution">
    <text evidence="2">The sequence shown here is derived from an EMBL/GenBank/DDBJ whole genome shotgun (WGS) entry which is preliminary data.</text>
</comment>
<dbReference type="InterPro" id="IPR037175">
    <property type="entry name" value="KFase_sf"/>
</dbReference>
<evidence type="ECO:0000313" key="2">
    <source>
        <dbReference type="EMBL" id="CCQ44229.1"/>
    </source>
</evidence>
<dbReference type="STRING" id="861266.ARTSIC4J27_153"/>
<evidence type="ECO:0000313" key="3">
    <source>
        <dbReference type="Proteomes" id="UP000035722"/>
    </source>
</evidence>
<accession>A0A024GXK0</accession>
<sequence>MNDERLGYEMSSELPDLPDYDELPKTDFGIGASWGMFGQSDEDGLLNLHGPATTLQAAQSIVTGEVIRLDVPLDFFDPPLYGRPRYTRDTVVTENGSVDESYSALNPQSSSQWDALSHVAAYPGKYYNGATLDEVLEGRNSIASWARRGIVGRGVLLDLQRDAELNGQPYDPGSPHAFSVADLERARQRAGVEFRRGDIILLRTGFAAWYADLGTDERQRISDRANMAAAGLEHTEEMARYLWNIHCSAIVSDTPCVEVFPMGHSSPESPFGILHRALLGHFGMAIGELWWLEELAARSHDDGRATCMLVSAPLYAPGGVGSMANALAIR</sequence>
<gene>
    <name evidence="2" type="ORF">ARTSIC4J27_153</name>
</gene>
<organism evidence="2 3">
    <name type="scientific">Pseudarthrobacter siccitolerans</name>
    <dbReference type="NCBI Taxonomy" id="861266"/>
    <lineage>
        <taxon>Bacteria</taxon>
        <taxon>Bacillati</taxon>
        <taxon>Actinomycetota</taxon>
        <taxon>Actinomycetes</taxon>
        <taxon>Micrococcales</taxon>
        <taxon>Micrococcaceae</taxon>
        <taxon>Pseudarthrobacter</taxon>
    </lineage>
</organism>
<protein>
    <recommendedName>
        <fullName evidence="4">Cyclase family protein</fullName>
    </recommendedName>
</protein>
<evidence type="ECO:0008006" key="4">
    <source>
        <dbReference type="Google" id="ProtNLM"/>
    </source>
</evidence>
<dbReference type="InterPro" id="IPR007325">
    <property type="entry name" value="KFase/CYL"/>
</dbReference>
<reference evidence="3" key="1">
    <citation type="journal article" date="2014" name="Genome Announc.">
        <title>Genome Sequence of Arthrobacter siccitolerans 4J27, a Xeroprotectant-Producing Desiccation-Tolerant Microorganism.</title>
        <authorList>
            <person name="Manzanera M."/>
            <person name="Santa-Cruz-Calvo L."/>
            <person name="Vilchez J.I."/>
            <person name="Garcia-Fontana C."/>
            <person name="Silva-Castro G.A."/>
            <person name="Calvo C."/>
            <person name="Gonzalez-Lopez J."/>
        </authorList>
    </citation>
    <scope>NUCLEOTIDE SEQUENCE [LARGE SCALE GENOMIC DNA]</scope>
    <source>
        <strain evidence="3">4J27</strain>
    </source>
</reference>
<dbReference type="Pfam" id="PF04199">
    <property type="entry name" value="Cyclase"/>
    <property type="match status" value="1"/>
</dbReference>
<dbReference type="SUPFAM" id="SSF102198">
    <property type="entry name" value="Putative cyclase"/>
    <property type="match status" value="1"/>
</dbReference>